<reference evidence="2 3" key="1">
    <citation type="submission" date="2016-10" db="EMBL/GenBank/DDBJ databases">
        <authorList>
            <person name="de Groot N.N."/>
        </authorList>
    </citation>
    <scope>NUCLEOTIDE SEQUENCE [LARGE SCALE GENOMIC DNA]</scope>
    <source>
        <strain evidence="2 3">CPCC 201259</strain>
    </source>
</reference>
<dbReference type="AlphaFoldDB" id="A0A1I4Z5P2"/>
<dbReference type="Proteomes" id="UP000199398">
    <property type="component" value="Unassembled WGS sequence"/>
</dbReference>
<dbReference type="STRING" id="455193.SAMN05421805_104418"/>
<evidence type="ECO:0000313" key="2">
    <source>
        <dbReference type="EMBL" id="SFN45596.1"/>
    </source>
</evidence>
<gene>
    <name evidence="1" type="ORF">ATL45_1201</name>
    <name evidence="2" type="ORF">SAMN05421805_104418</name>
</gene>
<proteinExistence type="predicted"/>
<organism evidence="2 3">
    <name type="scientific">Saccharopolyspora antimicrobica</name>
    <dbReference type="NCBI Taxonomy" id="455193"/>
    <lineage>
        <taxon>Bacteria</taxon>
        <taxon>Bacillati</taxon>
        <taxon>Actinomycetota</taxon>
        <taxon>Actinomycetes</taxon>
        <taxon>Pseudonocardiales</taxon>
        <taxon>Pseudonocardiaceae</taxon>
        <taxon>Saccharopolyspora</taxon>
    </lineage>
</organism>
<evidence type="ECO:0000313" key="4">
    <source>
        <dbReference type="Proteomes" id="UP000270697"/>
    </source>
</evidence>
<dbReference type="EMBL" id="RBXX01000002">
    <property type="protein sequence ID" value="RKT82938.1"/>
    <property type="molecule type" value="Genomic_DNA"/>
</dbReference>
<keyword evidence="4" id="KW-1185">Reference proteome</keyword>
<protein>
    <submittedName>
        <fullName evidence="2">Uncharacterized protein</fullName>
    </submittedName>
</protein>
<evidence type="ECO:0000313" key="1">
    <source>
        <dbReference type="EMBL" id="RKT82938.1"/>
    </source>
</evidence>
<name>A0A1I4Z5P2_9PSEU</name>
<dbReference type="EMBL" id="FOUP01000004">
    <property type="protein sequence ID" value="SFN45596.1"/>
    <property type="molecule type" value="Genomic_DNA"/>
</dbReference>
<accession>A0A1I4Z5P2</accession>
<dbReference type="Proteomes" id="UP000270697">
    <property type="component" value="Unassembled WGS sequence"/>
</dbReference>
<dbReference type="RefSeq" id="WP_093152489.1">
    <property type="nucleotide sequence ID" value="NZ_FOUP01000004.1"/>
</dbReference>
<evidence type="ECO:0000313" key="3">
    <source>
        <dbReference type="Proteomes" id="UP000199398"/>
    </source>
</evidence>
<sequence length="79" mass="9007">MDTGYQCFYGPRGRELFVVNPRCRGAEITIVKLSPEGESTHSMTLTRQQFQQLLTDGAGTLQKIDELRDEAMRKRGYPI</sequence>
<reference evidence="1 4" key="2">
    <citation type="submission" date="2018-10" db="EMBL/GenBank/DDBJ databases">
        <title>Sequencing the genomes of 1000 actinobacteria strains.</title>
        <authorList>
            <person name="Klenk H.-P."/>
        </authorList>
    </citation>
    <scope>NUCLEOTIDE SEQUENCE [LARGE SCALE GENOMIC DNA]</scope>
    <source>
        <strain evidence="1 4">DSM 45119</strain>
    </source>
</reference>